<dbReference type="AlphaFoldDB" id="A0A550C778"/>
<name>A0A550C778_9AGAR</name>
<feature type="region of interest" description="Disordered" evidence="1">
    <location>
        <begin position="199"/>
        <end position="225"/>
    </location>
</feature>
<gene>
    <name evidence="2" type="ORF">BD626DRAFT_127927</name>
</gene>
<feature type="compositionally biased region" description="Low complexity" evidence="1">
    <location>
        <begin position="153"/>
        <end position="170"/>
    </location>
</feature>
<evidence type="ECO:0000256" key="1">
    <source>
        <dbReference type="SAM" id="MobiDB-lite"/>
    </source>
</evidence>
<evidence type="ECO:0000313" key="3">
    <source>
        <dbReference type="Proteomes" id="UP000320762"/>
    </source>
</evidence>
<dbReference type="EMBL" id="VDMD01000021">
    <property type="protein sequence ID" value="TRM60647.1"/>
    <property type="molecule type" value="Genomic_DNA"/>
</dbReference>
<comment type="caution">
    <text evidence="2">The sequence shown here is derived from an EMBL/GenBank/DDBJ whole genome shotgun (WGS) entry which is preliminary data.</text>
</comment>
<dbReference type="OrthoDB" id="10033786at2759"/>
<feature type="compositionally biased region" description="Low complexity" evidence="1">
    <location>
        <begin position="61"/>
        <end position="77"/>
    </location>
</feature>
<evidence type="ECO:0000313" key="2">
    <source>
        <dbReference type="EMBL" id="TRM60647.1"/>
    </source>
</evidence>
<organism evidence="2 3">
    <name type="scientific">Schizophyllum amplum</name>
    <dbReference type="NCBI Taxonomy" id="97359"/>
    <lineage>
        <taxon>Eukaryota</taxon>
        <taxon>Fungi</taxon>
        <taxon>Dikarya</taxon>
        <taxon>Basidiomycota</taxon>
        <taxon>Agaricomycotina</taxon>
        <taxon>Agaricomycetes</taxon>
        <taxon>Agaricomycetidae</taxon>
        <taxon>Agaricales</taxon>
        <taxon>Schizophyllaceae</taxon>
        <taxon>Schizophyllum</taxon>
    </lineage>
</organism>
<dbReference type="Proteomes" id="UP000320762">
    <property type="component" value="Unassembled WGS sequence"/>
</dbReference>
<accession>A0A550C778</accession>
<feature type="compositionally biased region" description="Polar residues" evidence="1">
    <location>
        <begin position="212"/>
        <end position="223"/>
    </location>
</feature>
<keyword evidence="3" id="KW-1185">Reference proteome</keyword>
<proteinExistence type="predicted"/>
<reference evidence="2 3" key="1">
    <citation type="journal article" date="2019" name="New Phytol.">
        <title>Comparative genomics reveals unique wood-decay strategies and fruiting body development in the Schizophyllaceae.</title>
        <authorList>
            <person name="Almasi E."/>
            <person name="Sahu N."/>
            <person name="Krizsan K."/>
            <person name="Balint B."/>
            <person name="Kovacs G.M."/>
            <person name="Kiss B."/>
            <person name="Cseklye J."/>
            <person name="Drula E."/>
            <person name="Henrissat B."/>
            <person name="Nagy I."/>
            <person name="Chovatia M."/>
            <person name="Adam C."/>
            <person name="LaButti K."/>
            <person name="Lipzen A."/>
            <person name="Riley R."/>
            <person name="Grigoriev I.V."/>
            <person name="Nagy L.G."/>
        </authorList>
    </citation>
    <scope>NUCLEOTIDE SEQUENCE [LARGE SCALE GENOMIC DNA]</scope>
    <source>
        <strain evidence="2 3">NL-1724</strain>
    </source>
</reference>
<feature type="region of interest" description="Disordered" evidence="1">
    <location>
        <begin position="1"/>
        <end position="187"/>
    </location>
</feature>
<sequence length="325" mass="34854">MDVDDYNDDIIIVDSPPMPRMRTETAATSKPRPPINTTHSDPQLVTRAIPSKVRLDDSDKLPPTSSTLATSPSGGSTVRTAEQHTREAGRLPGPGQVNPFAARLAGGVTTSKRTTSRKGSKAAVPLLPAPPNPAFTEHPTLEPARPPLYTKGSTSIATSSASSFRRTATSQRERTVTPQLSDGTVTDLGDKLEEMNVDAPEPVADPDLPPSTHRQPSADTSVPYTRVSPAALPRPLLSPLDEAIQRLHSAKAPLSSSRPTIVKGPIPGESLAFEWLTLRPHGPAEGRLDKESKTIRRPRKAAAKFRGGRSLDRELLNISMHSAKI</sequence>
<protein>
    <submittedName>
        <fullName evidence="2">Uncharacterized protein</fullName>
    </submittedName>
</protein>